<organism evidence="3 4">
    <name type="scientific">Jatrophihabitans telluris</name>
    <dbReference type="NCBI Taxonomy" id="2038343"/>
    <lineage>
        <taxon>Bacteria</taxon>
        <taxon>Bacillati</taxon>
        <taxon>Actinomycetota</taxon>
        <taxon>Actinomycetes</taxon>
        <taxon>Jatrophihabitantales</taxon>
        <taxon>Jatrophihabitantaceae</taxon>
        <taxon>Jatrophihabitans</taxon>
    </lineage>
</organism>
<dbReference type="Proteomes" id="UP001056336">
    <property type="component" value="Chromosome"/>
</dbReference>
<reference evidence="3" key="1">
    <citation type="journal article" date="2018" name="Int. J. Syst. Evol. Microbiol.">
        <title>Jatrophihabitans telluris sp. nov., isolated from sediment soil of lava forest wetlands and the emended description of the genus Jatrophihabitans.</title>
        <authorList>
            <person name="Lee K.C."/>
            <person name="Suh M.K."/>
            <person name="Eom M.K."/>
            <person name="Kim K.K."/>
            <person name="Kim J.S."/>
            <person name="Kim D.S."/>
            <person name="Ko S.H."/>
            <person name="Shin Y.K."/>
            <person name="Lee J.S."/>
        </authorList>
    </citation>
    <scope>NUCLEOTIDE SEQUENCE</scope>
    <source>
        <strain evidence="3">N237</strain>
    </source>
</reference>
<evidence type="ECO:0000313" key="3">
    <source>
        <dbReference type="EMBL" id="UQX87892.1"/>
    </source>
</evidence>
<protein>
    <recommendedName>
        <fullName evidence="2">DUF7224 domain-containing protein</fullName>
    </recommendedName>
</protein>
<feature type="transmembrane region" description="Helical" evidence="1">
    <location>
        <begin position="12"/>
        <end position="31"/>
    </location>
</feature>
<proteinExistence type="predicted"/>
<evidence type="ECO:0000256" key="1">
    <source>
        <dbReference type="SAM" id="Phobius"/>
    </source>
</evidence>
<feature type="transmembrane region" description="Helical" evidence="1">
    <location>
        <begin position="83"/>
        <end position="106"/>
    </location>
</feature>
<feature type="transmembrane region" description="Helical" evidence="1">
    <location>
        <begin position="43"/>
        <end position="63"/>
    </location>
</feature>
<feature type="transmembrane region" description="Helical" evidence="1">
    <location>
        <begin position="144"/>
        <end position="163"/>
    </location>
</feature>
<evidence type="ECO:0000259" key="2">
    <source>
        <dbReference type="Pfam" id="PF23866"/>
    </source>
</evidence>
<keyword evidence="1" id="KW-1133">Transmembrane helix</keyword>
<name>A0ABY4QXF9_9ACTN</name>
<reference evidence="3" key="2">
    <citation type="submission" date="2022-05" db="EMBL/GenBank/DDBJ databases">
        <authorList>
            <person name="Kim J.-S."/>
            <person name="Lee K."/>
            <person name="Suh M."/>
            <person name="Eom M."/>
            <person name="Kim J.-S."/>
            <person name="Kim D.-S."/>
            <person name="Ko S.-H."/>
            <person name="Shin Y."/>
            <person name="Lee J.-S."/>
        </authorList>
    </citation>
    <scope>NUCLEOTIDE SEQUENCE</scope>
    <source>
        <strain evidence="3">N237</strain>
    </source>
</reference>
<feature type="transmembrane region" description="Helical" evidence="1">
    <location>
        <begin position="175"/>
        <end position="201"/>
    </location>
</feature>
<keyword evidence="4" id="KW-1185">Reference proteome</keyword>
<dbReference type="RefSeq" id="WP_249770865.1">
    <property type="nucleotide sequence ID" value="NZ_CP097332.1"/>
</dbReference>
<feature type="transmembrane region" description="Helical" evidence="1">
    <location>
        <begin position="118"/>
        <end position="137"/>
    </location>
</feature>
<accession>A0ABY4QXF9</accession>
<dbReference type="EMBL" id="CP097332">
    <property type="protein sequence ID" value="UQX87892.1"/>
    <property type="molecule type" value="Genomic_DNA"/>
</dbReference>
<gene>
    <name evidence="3" type="ORF">M6D93_16520</name>
</gene>
<keyword evidence="1" id="KW-0812">Transmembrane</keyword>
<evidence type="ECO:0000313" key="4">
    <source>
        <dbReference type="Proteomes" id="UP001056336"/>
    </source>
</evidence>
<sequence length="408" mass="42982">MTPTVRLIARQPATWLAVPLLVICFLQSASVRDPSTTYRLAEWAQATEPIFILAPVCAALCAFEVGRLRTGGVLALPAVRPPLRVVICACWWTVSLSAAVLLVLGWLQAGAQLPPLTIAWMCLLVLVAHSAIAAALATRVSRAVAVPSALVGGYLWLALPPSIEPFWIRHLTGSWGLGCCSVDVAVSSVAVAGLTVVNTVLCGLGMAACHRIALRTLIVPATVLLLVAGSAGYALVRRLGPDPVEPRRGAVNCAPASISICVWPENLTTLPALTAVVGQAAPIWSRLGVVLPASLSERRGPHTSVSPFGVSPRMSRSELLASVAQALVPPGPNCGSRPFESAVLQSYLYLWLVETAGVPGDVISPLPQEQAVVAAIMSRTATVQTHWYRRLVRALDECSTPPSEVLAP</sequence>
<keyword evidence="1" id="KW-0472">Membrane</keyword>
<feature type="transmembrane region" description="Helical" evidence="1">
    <location>
        <begin position="213"/>
        <end position="236"/>
    </location>
</feature>
<dbReference type="Pfam" id="PF23866">
    <property type="entry name" value="DUF7224"/>
    <property type="match status" value="1"/>
</dbReference>
<dbReference type="InterPro" id="IPR055648">
    <property type="entry name" value="DUF7224"/>
</dbReference>
<feature type="domain" description="DUF7224" evidence="2">
    <location>
        <begin position="260"/>
        <end position="398"/>
    </location>
</feature>